<dbReference type="AlphaFoldDB" id="A0A816N5A8"/>
<evidence type="ECO:0000313" key="1">
    <source>
        <dbReference type="EMBL" id="CAF2029746.1"/>
    </source>
</evidence>
<dbReference type="EMBL" id="CAJNRE010003833">
    <property type="protein sequence ID" value="CAF2029746.1"/>
    <property type="molecule type" value="Genomic_DNA"/>
</dbReference>
<comment type="caution">
    <text evidence="1">The sequence shown here is derived from an EMBL/GenBank/DDBJ whole genome shotgun (WGS) entry which is preliminary data.</text>
</comment>
<protein>
    <submittedName>
        <fullName evidence="1">Uncharacterized protein</fullName>
    </submittedName>
</protein>
<sequence length="104" mass="11736">MYDEYLFAITTDEETSKKAKSNLAKKPICPRCGSDDINLNSKYEYEYPKDIRGQMNTNADKIRVLRTDGSYAACANCYYFTSTHSFFSTTATSNRAAESDFGCC</sequence>
<evidence type="ECO:0000313" key="2">
    <source>
        <dbReference type="Proteomes" id="UP000663824"/>
    </source>
</evidence>
<proteinExistence type="predicted"/>
<organism evidence="1 2">
    <name type="scientific">Rotaria magnacalcarata</name>
    <dbReference type="NCBI Taxonomy" id="392030"/>
    <lineage>
        <taxon>Eukaryota</taxon>
        <taxon>Metazoa</taxon>
        <taxon>Spiralia</taxon>
        <taxon>Gnathifera</taxon>
        <taxon>Rotifera</taxon>
        <taxon>Eurotatoria</taxon>
        <taxon>Bdelloidea</taxon>
        <taxon>Philodinida</taxon>
        <taxon>Philodinidae</taxon>
        <taxon>Rotaria</taxon>
    </lineage>
</organism>
<reference evidence="1" key="1">
    <citation type="submission" date="2021-02" db="EMBL/GenBank/DDBJ databases">
        <authorList>
            <person name="Nowell W R."/>
        </authorList>
    </citation>
    <scope>NUCLEOTIDE SEQUENCE</scope>
</reference>
<name>A0A816N5A8_9BILA</name>
<accession>A0A816N5A8</accession>
<gene>
    <name evidence="1" type="ORF">MBJ925_LOCUS9826</name>
</gene>
<dbReference type="Proteomes" id="UP000663824">
    <property type="component" value="Unassembled WGS sequence"/>
</dbReference>